<sequence length="209" mass="23963">MRNIFLKISIYLLIINYESKAFSDPEYIPPDPFLITGDNFDTTKAEEIANKLSQLQDKNKEIRAKILALQDILVSKFKDRIELKVNIISEQKKELPQFGIIELNATLNNISIINYNKPILFEKNMNLPIFYGPLPVGKYEFKVHAIVGQQSNNWPYVLPQGKWILDKDVIVNGTLNNPIQKINIILKADPSSGVPKFETTQDLSEEKME</sequence>
<protein>
    <submittedName>
        <fullName evidence="2">Uncharacterized protein</fullName>
    </submittedName>
</protein>
<accession>A0A4P2VGR0</accession>
<keyword evidence="1" id="KW-0175">Coiled coil</keyword>
<dbReference type="Proteomes" id="UP000291236">
    <property type="component" value="Chromosome"/>
</dbReference>
<gene>
    <name evidence="2" type="ORF">JCM31447_02540</name>
</gene>
<feature type="coiled-coil region" evidence="1">
    <location>
        <begin position="45"/>
        <end position="72"/>
    </location>
</feature>
<keyword evidence="3" id="KW-1185">Reference proteome</keyword>
<dbReference type="RefSeq" id="WP_130605743.1">
    <property type="nucleotide sequence ID" value="NZ_AP019368.1"/>
</dbReference>
<proteinExistence type="predicted"/>
<name>A0A4P2VGR0_FLUSA</name>
<dbReference type="AlphaFoldDB" id="A0A4P2VGR0"/>
<dbReference type="EMBL" id="AP019368">
    <property type="protein sequence ID" value="BBH51831.1"/>
    <property type="molecule type" value="Genomic_DNA"/>
</dbReference>
<evidence type="ECO:0000256" key="1">
    <source>
        <dbReference type="SAM" id="Coils"/>
    </source>
</evidence>
<organism evidence="2 3">
    <name type="scientific">Fluviispira sanaruensis</name>
    <dbReference type="NCBI Taxonomy" id="2493639"/>
    <lineage>
        <taxon>Bacteria</taxon>
        <taxon>Pseudomonadati</taxon>
        <taxon>Bdellovibrionota</taxon>
        <taxon>Oligoflexia</taxon>
        <taxon>Silvanigrellales</taxon>
        <taxon>Silvanigrellaceae</taxon>
        <taxon>Fluviispira</taxon>
    </lineage>
</organism>
<evidence type="ECO:0000313" key="3">
    <source>
        <dbReference type="Proteomes" id="UP000291236"/>
    </source>
</evidence>
<dbReference type="KEGG" id="sbf:JCM31447_02540"/>
<evidence type="ECO:0000313" key="2">
    <source>
        <dbReference type="EMBL" id="BBH51831.1"/>
    </source>
</evidence>
<dbReference type="OrthoDB" id="5294586at2"/>
<reference evidence="2 3" key="1">
    <citation type="submission" date="2018-12" db="EMBL/GenBank/DDBJ databases">
        <title>Rubrispira sanarue gen. nov., sp., nov., a member of the order Silvanigrellales, isolated from a brackish lake in Hamamatsu Japan.</title>
        <authorList>
            <person name="Maejima Y."/>
            <person name="Iino T."/>
            <person name="Muraguchi Y."/>
            <person name="Fukuda K."/>
            <person name="Nojiri H."/>
            <person name="Ohkuma M."/>
            <person name="Moriuchi R."/>
            <person name="Dohra H."/>
            <person name="Kimbara K."/>
            <person name="Shintani M."/>
        </authorList>
    </citation>
    <scope>NUCLEOTIDE SEQUENCE [LARGE SCALE GENOMIC DNA]</scope>
    <source>
        <strain evidence="2 3">RF1110005</strain>
    </source>
</reference>